<evidence type="ECO:0000256" key="2">
    <source>
        <dbReference type="ARBA" id="ARBA00035108"/>
    </source>
</evidence>
<accession>A0ABT6C9L4</accession>
<name>A0ABT6C9L4_9MICO</name>
<gene>
    <name evidence="3" type="ORF">P4R38_10850</name>
</gene>
<evidence type="ECO:0000256" key="1">
    <source>
        <dbReference type="ARBA" id="ARBA00022987"/>
    </source>
</evidence>
<organism evidence="3 4">
    <name type="scientific">Luteipulveratus flavus</name>
    <dbReference type="NCBI Taxonomy" id="3031728"/>
    <lineage>
        <taxon>Bacteria</taxon>
        <taxon>Bacillati</taxon>
        <taxon>Actinomycetota</taxon>
        <taxon>Actinomycetes</taxon>
        <taxon>Micrococcales</taxon>
        <taxon>Dermacoccaceae</taxon>
        <taxon>Luteipulveratus</taxon>
    </lineage>
</organism>
<dbReference type="RefSeq" id="WP_277192138.1">
    <property type="nucleotide sequence ID" value="NZ_JAROAV010000028.1"/>
</dbReference>
<dbReference type="EMBL" id="JAROAV010000028">
    <property type="protein sequence ID" value="MDF8264744.1"/>
    <property type="molecule type" value="Genomic_DNA"/>
</dbReference>
<reference evidence="3 4" key="1">
    <citation type="submission" date="2023-03" db="EMBL/GenBank/DDBJ databases">
        <title>YIM 133296 draft genome.</title>
        <authorList>
            <person name="Xiong L."/>
        </authorList>
    </citation>
    <scope>NUCLEOTIDE SEQUENCE [LARGE SCALE GENOMIC DNA]</scope>
    <source>
        <strain evidence="3 4">YIM 133296</strain>
    </source>
</reference>
<dbReference type="InterPro" id="IPR000638">
    <property type="entry name" value="Gas-vesicle_GvpA-like"/>
</dbReference>
<sequence length="69" mass="6988">MKAGGPTHGSTVTTGGAHGTTGLADLLDRLIGTGVVLHGDLVISLAEVDLVEVRLRALLRSVAAEMEAP</sequence>
<proteinExistence type="predicted"/>
<dbReference type="Pfam" id="PF00741">
    <property type="entry name" value="Gas_vesicle"/>
    <property type="match status" value="1"/>
</dbReference>
<keyword evidence="1" id="KW-0304">Gas vesicle</keyword>
<evidence type="ECO:0000313" key="3">
    <source>
        <dbReference type="EMBL" id="MDF8264744.1"/>
    </source>
</evidence>
<keyword evidence="4" id="KW-1185">Reference proteome</keyword>
<protein>
    <submittedName>
        <fullName evidence="3">Gas vesicle protein</fullName>
    </submittedName>
</protein>
<comment type="caution">
    <text evidence="3">The sequence shown here is derived from an EMBL/GenBank/DDBJ whole genome shotgun (WGS) entry which is preliminary data.</text>
</comment>
<evidence type="ECO:0000313" key="4">
    <source>
        <dbReference type="Proteomes" id="UP001528912"/>
    </source>
</evidence>
<dbReference type="Proteomes" id="UP001528912">
    <property type="component" value="Unassembled WGS sequence"/>
</dbReference>
<comment type="subcellular location">
    <subcellularLocation>
        <location evidence="2">Gas vesicle</location>
    </subcellularLocation>
</comment>